<accession>A0A8X6RQ80</accession>
<comment type="caution">
    <text evidence="1">The sequence shown here is derived from an EMBL/GenBank/DDBJ whole genome shotgun (WGS) entry which is preliminary data.</text>
</comment>
<reference evidence="1" key="1">
    <citation type="submission" date="2020-08" db="EMBL/GenBank/DDBJ databases">
        <title>Multicomponent nature underlies the extraordinary mechanical properties of spider dragline silk.</title>
        <authorList>
            <person name="Kono N."/>
            <person name="Nakamura H."/>
            <person name="Mori M."/>
            <person name="Yoshida Y."/>
            <person name="Ohtoshi R."/>
            <person name="Malay A.D."/>
            <person name="Moran D.A.P."/>
            <person name="Tomita M."/>
            <person name="Numata K."/>
            <person name="Arakawa K."/>
        </authorList>
    </citation>
    <scope>NUCLEOTIDE SEQUENCE</scope>
</reference>
<sequence>MKNEEPIHIPDFNFVASYKRPEVPAAGIAIYQHTQDTSHIVTSYMDIHTKFTRGIGVNVSDIGEICVARCNSENGQYILMVAVYISPEKSMQQIEQFLFENLMIYTKEGSELLEKKDLAKNLTTYL</sequence>
<evidence type="ECO:0000313" key="1">
    <source>
        <dbReference type="EMBL" id="GFX94470.1"/>
    </source>
</evidence>
<dbReference type="Proteomes" id="UP000887159">
    <property type="component" value="Unassembled WGS sequence"/>
</dbReference>
<dbReference type="AlphaFoldDB" id="A0A8X6RQ80"/>
<keyword evidence="2" id="KW-1185">Reference proteome</keyword>
<protein>
    <submittedName>
        <fullName evidence="1">Uncharacterized protein</fullName>
    </submittedName>
</protein>
<name>A0A8X6RQ80_TRICX</name>
<dbReference type="EMBL" id="BMAU01021177">
    <property type="protein sequence ID" value="GFX94470.1"/>
    <property type="molecule type" value="Genomic_DNA"/>
</dbReference>
<organism evidence="1 2">
    <name type="scientific">Trichonephila clavipes</name>
    <name type="common">Golden silk orbweaver</name>
    <name type="synonym">Nephila clavipes</name>
    <dbReference type="NCBI Taxonomy" id="2585209"/>
    <lineage>
        <taxon>Eukaryota</taxon>
        <taxon>Metazoa</taxon>
        <taxon>Ecdysozoa</taxon>
        <taxon>Arthropoda</taxon>
        <taxon>Chelicerata</taxon>
        <taxon>Arachnida</taxon>
        <taxon>Araneae</taxon>
        <taxon>Araneomorphae</taxon>
        <taxon>Entelegynae</taxon>
        <taxon>Araneoidea</taxon>
        <taxon>Nephilidae</taxon>
        <taxon>Trichonephila</taxon>
    </lineage>
</organism>
<proteinExistence type="predicted"/>
<gene>
    <name evidence="1" type="ORF">TNCV_4295111</name>
</gene>
<evidence type="ECO:0000313" key="2">
    <source>
        <dbReference type="Proteomes" id="UP000887159"/>
    </source>
</evidence>